<keyword evidence="3" id="KW-0813">Transport</keyword>
<feature type="transmembrane region" description="Helical" evidence="8">
    <location>
        <begin position="302"/>
        <end position="324"/>
    </location>
</feature>
<evidence type="ECO:0000256" key="5">
    <source>
        <dbReference type="ARBA" id="ARBA00022692"/>
    </source>
</evidence>
<keyword evidence="6 8" id="KW-1133">Transmembrane helix</keyword>
<keyword evidence="5 8" id="KW-0812">Transmembrane</keyword>
<evidence type="ECO:0000256" key="4">
    <source>
        <dbReference type="ARBA" id="ARBA00022475"/>
    </source>
</evidence>
<dbReference type="RefSeq" id="WP_098613244.1">
    <property type="nucleotide sequence ID" value="NZ_NVAP01000034.1"/>
</dbReference>
<comment type="caution">
    <text evidence="9">The sequence shown here is derived from an EMBL/GenBank/DDBJ whole genome shotgun (WGS) entry which is preliminary data.</text>
</comment>
<sequence length="469" mass="51628">MKPPADNNKEGAESHKLESESKPIWKSMSMFLVPLLLSNVLQSVGQLFGMVVVGRWLGVNDLAAISAFFPLFFLLVSFVIGIGSGSSILIGQAFGAKNEDRLKAIVGTTLTFTFIIGVVLAIVGSIFAMDIMRLMGTPNNIIEISVHYARILFISMPVLFLYFAYTTFMRGTGDSKTPFYFLIVSTALNMILLPVLIFGWLGAPKLDVYGAAYASVISTVITFIVMLVYLKKKNHPLQLDGTVRKYLRMDWGLLKLLLRLGIPASINMILVSLSEIAVIAFVNRYGSDATAAYGVVNQVASYVQMPAVSLGITVSIFAAQSIGANQFDRLQKVVKAGIIMNYVIGGVLISLIYLFSRDILSLFLTSQTTIEIAHSLVMITLWSYLIFGHAQIISATMRASGTVLWPTVIGVVSIWLVEVPVAYYLSYHTSLGIEGIWIGYPAAFIVSLILQYAYYKLSWQKKRITRLVS</sequence>
<protein>
    <submittedName>
        <fullName evidence="9">MATE family efflux transporter</fullName>
    </submittedName>
</protein>
<dbReference type="Pfam" id="PF01554">
    <property type="entry name" value="MatE"/>
    <property type="match status" value="2"/>
</dbReference>
<accession>A0A2B2LQ24</accession>
<dbReference type="GO" id="GO:0015297">
    <property type="term" value="F:antiporter activity"/>
    <property type="evidence" value="ECO:0007669"/>
    <property type="project" value="InterPro"/>
</dbReference>
<dbReference type="GO" id="GO:0005886">
    <property type="term" value="C:plasma membrane"/>
    <property type="evidence" value="ECO:0007669"/>
    <property type="project" value="UniProtKB-SubCell"/>
</dbReference>
<reference evidence="9 10" key="1">
    <citation type="submission" date="2017-09" db="EMBL/GenBank/DDBJ databases">
        <title>Large-scale bioinformatics analysis of Bacillus genomes uncovers conserved roles of natural products in bacterial physiology.</title>
        <authorList>
            <consortium name="Agbiome Team Llc"/>
            <person name="Bleich R.M."/>
            <person name="Grubbs K.J."/>
            <person name="Santa Maria K.C."/>
            <person name="Allen S.E."/>
            <person name="Farag S."/>
            <person name="Shank E.A."/>
            <person name="Bowers A."/>
        </authorList>
    </citation>
    <scope>NUCLEOTIDE SEQUENCE [LARGE SCALE GENOMIC DNA]</scope>
    <source>
        <strain evidence="9 10">AFS070861</strain>
    </source>
</reference>
<feature type="transmembrane region" description="Helical" evidence="8">
    <location>
        <begin position="437"/>
        <end position="455"/>
    </location>
</feature>
<organism evidence="9 10">
    <name type="scientific">Bacillus cereus</name>
    <dbReference type="NCBI Taxonomy" id="1396"/>
    <lineage>
        <taxon>Bacteria</taxon>
        <taxon>Bacillati</taxon>
        <taxon>Bacillota</taxon>
        <taxon>Bacilli</taxon>
        <taxon>Bacillales</taxon>
        <taxon>Bacillaceae</taxon>
        <taxon>Bacillus</taxon>
        <taxon>Bacillus cereus group</taxon>
    </lineage>
</organism>
<evidence type="ECO:0000256" key="8">
    <source>
        <dbReference type="SAM" id="Phobius"/>
    </source>
</evidence>
<dbReference type="InterPro" id="IPR002528">
    <property type="entry name" value="MATE_fam"/>
</dbReference>
<feature type="transmembrane region" description="Helical" evidence="8">
    <location>
        <begin position="376"/>
        <end position="396"/>
    </location>
</feature>
<dbReference type="EMBL" id="NVAP01000034">
    <property type="protein sequence ID" value="PFQ45038.1"/>
    <property type="molecule type" value="Genomic_DNA"/>
</dbReference>
<feature type="transmembrane region" description="Helical" evidence="8">
    <location>
        <begin position="336"/>
        <end position="356"/>
    </location>
</feature>
<evidence type="ECO:0000256" key="3">
    <source>
        <dbReference type="ARBA" id="ARBA00022448"/>
    </source>
</evidence>
<evidence type="ECO:0000313" key="9">
    <source>
        <dbReference type="EMBL" id="PFQ45038.1"/>
    </source>
</evidence>
<keyword evidence="7 8" id="KW-0472">Membrane</keyword>
<evidence type="ECO:0000313" key="10">
    <source>
        <dbReference type="Proteomes" id="UP000224386"/>
    </source>
</evidence>
<dbReference type="GO" id="GO:0042910">
    <property type="term" value="F:xenobiotic transmembrane transporter activity"/>
    <property type="evidence" value="ECO:0007669"/>
    <property type="project" value="InterPro"/>
</dbReference>
<feature type="transmembrane region" description="Helical" evidence="8">
    <location>
        <begin position="208"/>
        <end position="230"/>
    </location>
</feature>
<feature type="transmembrane region" description="Helical" evidence="8">
    <location>
        <begin position="102"/>
        <end position="128"/>
    </location>
</feature>
<dbReference type="InterPro" id="IPR048279">
    <property type="entry name" value="MdtK-like"/>
</dbReference>
<evidence type="ECO:0000256" key="1">
    <source>
        <dbReference type="ARBA" id="ARBA00004651"/>
    </source>
</evidence>
<evidence type="ECO:0000256" key="2">
    <source>
        <dbReference type="ARBA" id="ARBA00010199"/>
    </source>
</evidence>
<feature type="transmembrane region" description="Helical" evidence="8">
    <location>
        <begin position="63"/>
        <end position="90"/>
    </location>
</feature>
<dbReference type="PANTHER" id="PTHR43549:SF3">
    <property type="entry name" value="MULTIDRUG RESISTANCE PROTEIN YPNP-RELATED"/>
    <property type="match status" value="1"/>
</dbReference>
<evidence type="ECO:0000256" key="7">
    <source>
        <dbReference type="ARBA" id="ARBA00023136"/>
    </source>
</evidence>
<comment type="similarity">
    <text evidence="2">Belongs to the multi antimicrobial extrusion (MATE) (TC 2.A.66.1) family.</text>
</comment>
<dbReference type="Proteomes" id="UP000224386">
    <property type="component" value="Unassembled WGS sequence"/>
</dbReference>
<feature type="transmembrane region" description="Helical" evidence="8">
    <location>
        <begin position="180"/>
        <end position="202"/>
    </location>
</feature>
<name>A0A2B2LQ24_BACCE</name>
<gene>
    <name evidence="9" type="ORF">COK05_15265</name>
</gene>
<feature type="transmembrane region" description="Helical" evidence="8">
    <location>
        <begin position="31"/>
        <end position="57"/>
    </location>
</feature>
<feature type="transmembrane region" description="Helical" evidence="8">
    <location>
        <begin position="148"/>
        <end position="168"/>
    </location>
</feature>
<keyword evidence="4" id="KW-1003">Cell membrane</keyword>
<comment type="subcellular location">
    <subcellularLocation>
        <location evidence="1">Cell membrane</location>
        <topology evidence="1">Multi-pass membrane protein</topology>
    </subcellularLocation>
</comment>
<evidence type="ECO:0000256" key="6">
    <source>
        <dbReference type="ARBA" id="ARBA00022989"/>
    </source>
</evidence>
<feature type="transmembrane region" description="Helical" evidence="8">
    <location>
        <begin position="403"/>
        <end position="425"/>
    </location>
</feature>
<dbReference type="InterPro" id="IPR052031">
    <property type="entry name" value="Membrane_Transporter-Flippase"/>
</dbReference>
<dbReference type="NCBIfam" id="TIGR00797">
    <property type="entry name" value="matE"/>
    <property type="match status" value="1"/>
</dbReference>
<dbReference type="AlphaFoldDB" id="A0A2B2LQ24"/>
<feature type="transmembrane region" description="Helical" evidence="8">
    <location>
        <begin position="256"/>
        <end position="282"/>
    </location>
</feature>
<dbReference type="PIRSF" id="PIRSF006603">
    <property type="entry name" value="DinF"/>
    <property type="match status" value="1"/>
</dbReference>
<dbReference type="CDD" id="cd13138">
    <property type="entry name" value="MATE_yoeA_like"/>
    <property type="match status" value="1"/>
</dbReference>
<dbReference type="PANTHER" id="PTHR43549">
    <property type="entry name" value="MULTIDRUG RESISTANCE PROTEIN YPNP-RELATED"/>
    <property type="match status" value="1"/>
</dbReference>
<proteinExistence type="inferred from homology"/>